<dbReference type="InterPro" id="IPR003362">
    <property type="entry name" value="Bact_transf"/>
</dbReference>
<dbReference type="NCBIfam" id="TIGR03025">
    <property type="entry name" value="EPS_sugtrans"/>
    <property type="match status" value="1"/>
</dbReference>
<keyword evidence="5 7" id="KW-1133">Transmembrane helix</keyword>
<reference evidence="10" key="1">
    <citation type="submission" date="2016-03" db="EMBL/GenBank/DDBJ databases">
        <authorList>
            <person name="Johnson T.J."/>
            <person name="Youmans B."/>
            <person name="Case K."/>
            <person name="Noll S."/>
        </authorList>
    </citation>
    <scope>NUCLEOTIDE SEQUENCE [LARGE SCALE GENOMIC DNA]</scope>
    <source>
        <strain evidence="10">UMNLAv8</strain>
    </source>
</reference>
<feature type="transmembrane region" description="Helical" evidence="7">
    <location>
        <begin position="26"/>
        <end position="50"/>
    </location>
</feature>
<dbReference type="GO" id="GO:0016780">
    <property type="term" value="F:phosphotransferase activity, for other substituted phosphate groups"/>
    <property type="evidence" value="ECO:0007669"/>
    <property type="project" value="TreeGrafter"/>
</dbReference>
<evidence type="ECO:0000256" key="7">
    <source>
        <dbReference type="SAM" id="Phobius"/>
    </source>
</evidence>
<dbReference type="InterPro" id="IPR017475">
    <property type="entry name" value="EPS_sugar_tfrase"/>
</dbReference>
<proteinExistence type="inferred from homology"/>
<dbReference type="OrthoDB" id="9808602at2"/>
<evidence type="ECO:0000256" key="5">
    <source>
        <dbReference type="ARBA" id="ARBA00022989"/>
    </source>
</evidence>
<evidence type="ECO:0000313" key="9">
    <source>
        <dbReference type="EMBL" id="OAQ07642.1"/>
    </source>
</evidence>
<comment type="subcellular location">
    <subcellularLocation>
        <location evidence="1">Membrane</location>
        <topology evidence="1">Multi-pass membrane protein</topology>
    </subcellularLocation>
</comment>
<evidence type="ECO:0000256" key="6">
    <source>
        <dbReference type="ARBA" id="ARBA00023136"/>
    </source>
</evidence>
<sequence length="217" mass="25550">MSKNNKIILNKDKIEKHYFYRFTKRLFDILASLIGLVILSPIFLIVAIAIKIDDGGPIFYNQERIGKNGKEFKMYKFRSMKVNADQELEKLIHKNEVDGAMFKMKDDPRITRVGKFIRKTSIDEFPQLLNVLFGQMSIVGPRPPLPREVKMYTDYDWQRLYVRPGCTGLWQVTVRNSVGFHEMVNIDLEYIQKRGFWLDIKIMFKTIKIIFVPNSAY</sequence>
<dbReference type="RefSeq" id="WP_064208258.1">
    <property type="nucleotide sequence ID" value="NZ_LVKC01000009.1"/>
</dbReference>
<dbReference type="AlphaFoldDB" id="A0A179CB80"/>
<name>A0A179CB80_9LACO</name>
<evidence type="ECO:0000256" key="2">
    <source>
        <dbReference type="ARBA" id="ARBA00006464"/>
    </source>
</evidence>
<comment type="caution">
    <text evidence="9">The sequence shown here is derived from an EMBL/GenBank/DDBJ whole genome shotgun (WGS) entry which is preliminary data.</text>
</comment>
<evidence type="ECO:0000256" key="3">
    <source>
        <dbReference type="ARBA" id="ARBA00022679"/>
    </source>
</evidence>
<dbReference type="GO" id="GO:0016020">
    <property type="term" value="C:membrane"/>
    <property type="evidence" value="ECO:0007669"/>
    <property type="project" value="UniProtKB-SubCell"/>
</dbReference>
<keyword evidence="6 7" id="KW-0472">Membrane</keyword>
<feature type="domain" description="Bacterial sugar transferase" evidence="8">
    <location>
        <begin position="24"/>
        <end position="211"/>
    </location>
</feature>
<evidence type="ECO:0000313" key="10">
    <source>
        <dbReference type="Proteomes" id="UP000078520"/>
    </source>
</evidence>
<evidence type="ECO:0000256" key="4">
    <source>
        <dbReference type="ARBA" id="ARBA00022692"/>
    </source>
</evidence>
<dbReference type="EMBL" id="LVKI01000027">
    <property type="protein sequence ID" value="OAQ07642.1"/>
    <property type="molecule type" value="Genomic_DNA"/>
</dbReference>
<evidence type="ECO:0000256" key="1">
    <source>
        <dbReference type="ARBA" id="ARBA00004141"/>
    </source>
</evidence>
<keyword evidence="3" id="KW-0808">Transferase</keyword>
<organism evidence="9 10">
    <name type="scientific">Ligilactobacillus aviarius</name>
    <dbReference type="NCBI Taxonomy" id="1606"/>
    <lineage>
        <taxon>Bacteria</taxon>
        <taxon>Bacillati</taxon>
        <taxon>Bacillota</taxon>
        <taxon>Bacilli</taxon>
        <taxon>Lactobacillales</taxon>
        <taxon>Lactobacillaceae</taxon>
        <taxon>Ligilactobacillus</taxon>
    </lineage>
</organism>
<comment type="similarity">
    <text evidence="2">Belongs to the bacterial sugar transferase family.</text>
</comment>
<keyword evidence="4 7" id="KW-0812">Transmembrane</keyword>
<gene>
    <name evidence="9" type="ORF">A3O14_05900</name>
</gene>
<dbReference type="PANTHER" id="PTHR30576">
    <property type="entry name" value="COLANIC BIOSYNTHESIS UDP-GLUCOSE LIPID CARRIER TRANSFERASE"/>
    <property type="match status" value="1"/>
</dbReference>
<protein>
    <submittedName>
        <fullName evidence="9">Multidrug MFS transporter</fullName>
    </submittedName>
</protein>
<dbReference type="Proteomes" id="UP000078520">
    <property type="component" value="Unassembled WGS sequence"/>
</dbReference>
<dbReference type="Pfam" id="PF02397">
    <property type="entry name" value="Bac_transf"/>
    <property type="match status" value="1"/>
</dbReference>
<evidence type="ECO:0000259" key="8">
    <source>
        <dbReference type="Pfam" id="PF02397"/>
    </source>
</evidence>
<dbReference type="PANTHER" id="PTHR30576:SF0">
    <property type="entry name" value="UNDECAPRENYL-PHOSPHATE N-ACETYLGALACTOSAMINYL 1-PHOSPHATE TRANSFERASE-RELATED"/>
    <property type="match status" value="1"/>
</dbReference>
<accession>A0A179CB80</accession>